<reference evidence="2 3" key="1">
    <citation type="journal article" date="2011" name="Stand. Genomic Sci.">
        <title>Non-contiguous finished genome sequence and contextual data of the filamentous soil bacterium Ktedonobacter racemifer type strain (SOSP1-21).</title>
        <authorList>
            <person name="Chang Y.J."/>
            <person name="Land M."/>
            <person name="Hauser L."/>
            <person name="Chertkov O."/>
            <person name="Del Rio T.G."/>
            <person name="Nolan M."/>
            <person name="Copeland A."/>
            <person name="Tice H."/>
            <person name="Cheng J.F."/>
            <person name="Lucas S."/>
            <person name="Han C."/>
            <person name="Goodwin L."/>
            <person name="Pitluck S."/>
            <person name="Ivanova N."/>
            <person name="Ovchinikova G."/>
            <person name="Pati A."/>
            <person name="Chen A."/>
            <person name="Palaniappan K."/>
            <person name="Mavromatis K."/>
            <person name="Liolios K."/>
            <person name="Brettin T."/>
            <person name="Fiebig A."/>
            <person name="Rohde M."/>
            <person name="Abt B."/>
            <person name="Goker M."/>
            <person name="Detter J.C."/>
            <person name="Woyke T."/>
            <person name="Bristow J."/>
            <person name="Eisen J.A."/>
            <person name="Markowitz V."/>
            <person name="Hugenholtz P."/>
            <person name="Kyrpides N.C."/>
            <person name="Klenk H.P."/>
            <person name="Lapidus A."/>
        </authorList>
    </citation>
    <scope>NUCLEOTIDE SEQUENCE [LARGE SCALE GENOMIC DNA]</scope>
    <source>
        <strain evidence="3">DSM 44963</strain>
    </source>
</reference>
<evidence type="ECO:0000259" key="1">
    <source>
        <dbReference type="Pfam" id="PF24822"/>
    </source>
</evidence>
<comment type="caution">
    <text evidence="2">The sequence shown here is derived from an EMBL/GenBank/DDBJ whole genome shotgun (WGS) entry which is preliminary data.</text>
</comment>
<evidence type="ECO:0000313" key="3">
    <source>
        <dbReference type="Proteomes" id="UP000004508"/>
    </source>
</evidence>
<gene>
    <name evidence="2" type="ORF">Krac_7315</name>
</gene>
<dbReference type="RefSeq" id="WP_007910024.1">
    <property type="nucleotide sequence ID" value="NZ_ADVG01000002.1"/>
</dbReference>
<organism evidence="2 3">
    <name type="scientific">Ktedonobacter racemifer DSM 44963</name>
    <dbReference type="NCBI Taxonomy" id="485913"/>
    <lineage>
        <taxon>Bacteria</taxon>
        <taxon>Bacillati</taxon>
        <taxon>Chloroflexota</taxon>
        <taxon>Ktedonobacteria</taxon>
        <taxon>Ktedonobacterales</taxon>
        <taxon>Ktedonobacteraceae</taxon>
        <taxon>Ktedonobacter</taxon>
    </lineage>
</organism>
<dbReference type="Proteomes" id="UP000004508">
    <property type="component" value="Unassembled WGS sequence"/>
</dbReference>
<proteinExistence type="predicted"/>
<name>D6TRX5_KTERA</name>
<dbReference type="EMBL" id="ADVG01000002">
    <property type="protein sequence ID" value="EFH86048.1"/>
    <property type="molecule type" value="Genomic_DNA"/>
</dbReference>
<dbReference type="STRING" id="485913.Krac_7315"/>
<dbReference type="OrthoDB" id="5188112at2"/>
<keyword evidence="3" id="KW-1185">Reference proteome</keyword>
<dbReference type="InParanoid" id="D6TRX5"/>
<accession>D6TRX5</accession>
<sequence>MSQGERQIWDLWMPGAGAQGLPFARGRCDKTEFMLVHAAPLSLSVDVWSDQGTLLARGRNLERRAARTPITRLQLQEGQVTREEIWPIETDYGLPVILPGGEIGILRAWWNAPDHQEWRWSVEFYNHQ</sequence>
<feature type="domain" description="DUF7712" evidence="1">
    <location>
        <begin position="3"/>
        <end position="128"/>
    </location>
</feature>
<dbReference type="InterPro" id="IPR056129">
    <property type="entry name" value="DUF7712"/>
</dbReference>
<dbReference type="Pfam" id="PF24822">
    <property type="entry name" value="DUF7712"/>
    <property type="match status" value="1"/>
</dbReference>
<dbReference type="eggNOG" id="ENOG50335F5">
    <property type="taxonomic scope" value="Bacteria"/>
</dbReference>
<protein>
    <recommendedName>
        <fullName evidence="1">DUF7712 domain-containing protein</fullName>
    </recommendedName>
</protein>
<evidence type="ECO:0000313" key="2">
    <source>
        <dbReference type="EMBL" id="EFH86048.1"/>
    </source>
</evidence>
<dbReference type="AlphaFoldDB" id="D6TRX5"/>